<proteinExistence type="predicted"/>
<feature type="region of interest" description="Disordered" evidence="1">
    <location>
        <begin position="82"/>
        <end position="110"/>
    </location>
</feature>
<sequence length="110" mass="12425">LILNWKMRQQIAQIHCSIQQELDRMGDLLDALDQEYDEYQAAIPSPVRTLAASAGSQPTAEDVVIQYQQLENDALDEMRNNRNQNEVLQQSMAAMQKIPEAKTNQGNPPS</sequence>
<dbReference type="AlphaFoldDB" id="A0A1B6EJR1"/>
<accession>A0A1B6EJR1</accession>
<dbReference type="EMBL" id="GECZ01031602">
    <property type="protein sequence ID" value="JAS38167.1"/>
    <property type="molecule type" value="Transcribed_RNA"/>
</dbReference>
<gene>
    <name evidence="2" type="ORF">g.29387</name>
</gene>
<organism evidence="2">
    <name type="scientific">Cuerna arida</name>
    <dbReference type="NCBI Taxonomy" id="1464854"/>
    <lineage>
        <taxon>Eukaryota</taxon>
        <taxon>Metazoa</taxon>
        <taxon>Ecdysozoa</taxon>
        <taxon>Arthropoda</taxon>
        <taxon>Hexapoda</taxon>
        <taxon>Insecta</taxon>
        <taxon>Pterygota</taxon>
        <taxon>Neoptera</taxon>
        <taxon>Paraneoptera</taxon>
        <taxon>Hemiptera</taxon>
        <taxon>Auchenorrhyncha</taxon>
        <taxon>Membracoidea</taxon>
        <taxon>Cicadellidae</taxon>
        <taxon>Cicadellinae</taxon>
        <taxon>Proconiini</taxon>
        <taxon>Cuerna</taxon>
    </lineage>
</organism>
<reference evidence="2" key="1">
    <citation type="submission" date="2015-11" db="EMBL/GenBank/DDBJ databases">
        <title>De novo transcriptome assembly of four potential Pierce s Disease insect vectors from Arizona vineyards.</title>
        <authorList>
            <person name="Tassone E.E."/>
        </authorList>
    </citation>
    <scope>NUCLEOTIDE SEQUENCE</scope>
</reference>
<evidence type="ECO:0000313" key="2">
    <source>
        <dbReference type="EMBL" id="JAS38167.1"/>
    </source>
</evidence>
<feature type="non-terminal residue" evidence="2">
    <location>
        <position position="1"/>
    </location>
</feature>
<name>A0A1B6EJR1_9HEMI</name>
<protein>
    <submittedName>
        <fullName evidence="2">Uncharacterized protein</fullName>
    </submittedName>
</protein>
<evidence type="ECO:0000256" key="1">
    <source>
        <dbReference type="SAM" id="MobiDB-lite"/>
    </source>
</evidence>
<feature type="compositionally biased region" description="Polar residues" evidence="1">
    <location>
        <begin position="82"/>
        <end position="93"/>
    </location>
</feature>